<dbReference type="Pfam" id="PF01425">
    <property type="entry name" value="Amidase"/>
    <property type="match status" value="1"/>
</dbReference>
<dbReference type="GO" id="GO:0016811">
    <property type="term" value="F:hydrolase activity, acting on carbon-nitrogen (but not peptide) bonds, in linear amides"/>
    <property type="evidence" value="ECO:0007669"/>
    <property type="project" value="UniProtKB-ARBA"/>
</dbReference>
<dbReference type="PANTHER" id="PTHR46310">
    <property type="entry name" value="AMIDASE 1"/>
    <property type="match status" value="1"/>
</dbReference>
<comment type="similarity">
    <text evidence="1">Belongs to the amidase family.</text>
</comment>
<dbReference type="Gene3D" id="3.90.1300.10">
    <property type="entry name" value="Amidase signature (AS) domain"/>
    <property type="match status" value="1"/>
</dbReference>
<sequence>MSSSSSLCGNCKVWRGAGGQWVSIVRGSMEEKGKDSGAFIHRFELRPSSHPLPGVQLPLQGLTFAVKDIFDINGHVTGFGNPDWARTHAAATSTSPVVLSVLEAGATCVGKTVMDEMAYSINGENYHYGTPVNPRAPDRVPGGSSSGSAVAVAAELVDFSLGTDTGGSIRVPAANCGILGFRPSHAAVSTKNVIPMSQSFDTVGWFARDPTILVQVGTVLLQSPIGATAEPSCIVVPEDCFTTLCSPSDNISQILIKTVEKLFGGHLITHKKLGDYIFREVPSLGNFMTKSSGNQASKTIPSLQALSSAMRLLQRFEFKANHAEWINNTKPLLGPGIAERVSDALTDYGVLALPTVPEPPPKLGLEASKLEDYRAKAFSLLSIAGMSRFCQINIPLGFHENLPVLVSLLARNGADHFLLKFSQVLYGALREEAEKAWKGD</sequence>
<organism evidence="3 4">
    <name type="scientific">Dioscorea zingiberensis</name>
    <dbReference type="NCBI Taxonomy" id="325984"/>
    <lineage>
        <taxon>Eukaryota</taxon>
        <taxon>Viridiplantae</taxon>
        <taxon>Streptophyta</taxon>
        <taxon>Embryophyta</taxon>
        <taxon>Tracheophyta</taxon>
        <taxon>Spermatophyta</taxon>
        <taxon>Magnoliopsida</taxon>
        <taxon>Liliopsida</taxon>
        <taxon>Dioscoreales</taxon>
        <taxon>Dioscoreaceae</taxon>
        <taxon>Dioscorea</taxon>
    </lineage>
</organism>
<dbReference type="InterPro" id="IPR036928">
    <property type="entry name" value="AS_sf"/>
</dbReference>
<dbReference type="Proteomes" id="UP001085076">
    <property type="component" value="Miscellaneous, Linkage group lg04"/>
</dbReference>
<dbReference type="AlphaFoldDB" id="A0A9D5CL20"/>
<comment type="caution">
    <text evidence="3">The sequence shown here is derived from an EMBL/GenBank/DDBJ whole genome shotgun (WGS) entry which is preliminary data.</text>
</comment>
<dbReference type="PROSITE" id="PS00571">
    <property type="entry name" value="AMIDASES"/>
    <property type="match status" value="1"/>
</dbReference>
<dbReference type="OrthoDB" id="245563at2759"/>
<evidence type="ECO:0000313" key="4">
    <source>
        <dbReference type="Proteomes" id="UP001085076"/>
    </source>
</evidence>
<dbReference type="PANTHER" id="PTHR46310:SF7">
    <property type="entry name" value="AMIDASE 1"/>
    <property type="match status" value="1"/>
</dbReference>
<dbReference type="InterPro" id="IPR023631">
    <property type="entry name" value="Amidase_dom"/>
</dbReference>
<keyword evidence="4" id="KW-1185">Reference proteome</keyword>
<evidence type="ECO:0000256" key="1">
    <source>
        <dbReference type="ARBA" id="ARBA00009199"/>
    </source>
</evidence>
<name>A0A9D5CL20_9LILI</name>
<gene>
    <name evidence="3" type="ORF">J5N97_017353</name>
</gene>
<reference evidence="3" key="2">
    <citation type="journal article" date="2022" name="Hortic Res">
        <title>The genome of Dioscorea zingiberensis sheds light on the biosynthesis, origin and evolution of the medicinally important diosgenin saponins.</title>
        <authorList>
            <person name="Li Y."/>
            <person name="Tan C."/>
            <person name="Li Z."/>
            <person name="Guo J."/>
            <person name="Li S."/>
            <person name="Chen X."/>
            <person name="Wang C."/>
            <person name="Dai X."/>
            <person name="Yang H."/>
            <person name="Song W."/>
            <person name="Hou L."/>
            <person name="Xu J."/>
            <person name="Tong Z."/>
            <person name="Xu A."/>
            <person name="Yuan X."/>
            <person name="Wang W."/>
            <person name="Yang Q."/>
            <person name="Chen L."/>
            <person name="Sun Z."/>
            <person name="Wang K."/>
            <person name="Pan B."/>
            <person name="Chen J."/>
            <person name="Bao Y."/>
            <person name="Liu F."/>
            <person name="Qi X."/>
            <person name="Gang D.R."/>
            <person name="Wen J."/>
            <person name="Li J."/>
        </authorList>
    </citation>
    <scope>NUCLEOTIDE SEQUENCE</scope>
    <source>
        <strain evidence="3">Dzin_1.0</strain>
    </source>
</reference>
<accession>A0A9D5CL20</accession>
<dbReference type="EMBL" id="JAGGNH010000004">
    <property type="protein sequence ID" value="KAJ0975388.1"/>
    <property type="molecule type" value="Genomic_DNA"/>
</dbReference>
<proteinExistence type="inferred from homology"/>
<protein>
    <recommendedName>
        <fullName evidence="2">Amidase domain-containing protein</fullName>
    </recommendedName>
</protein>
<feature type="domain" description="Amidase" evidence="2">
    <location>
        <begin position="56"/>
        <end position="209"/>
    </location>
</feature>
<dbReference type="InterPro" id="IPR020556">
    <property type="entry name" value="Amidase_CS"/>
</dbReference>
<reference evidence="3" key="1">
    <citation type="submission" date="2021-03" db="EMBL/GenBank/DDBJ databases">
        <authorList>
            <person name="Li Z."/>
            <person name="Yang C."/>
        </authorList>
    </citation>
    <scope>NUCLEOTIDE SEQUENCE</scope>
    <source>
        <strain evidence="3">Dzin_1.0</strain>
        <tissue evidence="3">Leaf</tissue>
    </source>
</reference>
<dbReference type="SUPFAM" id="SSF75304">
    <property type="entry name" value="Amidase signature (AS) enzymes"/>
    <property type="match status" value="1"/>
</dbReference>
<evidence type="ECO:0000313" key="3">
    <source>
        <dbReference type="EMBL" id="KAJ0975388.1"/>
    </source>
</evidence>
<evidence type="ECO:0000259" key="2">
    <source>
        <dbReference type="Pfam" id="PF01425"/>
    </source>
</evidence>